<dbReference type="InterPro" id="IPR012337">
    <property type="entry name" value="RNaseH-like_sf"/>
</dbReference>
<dbReference type="InterPro" id="IPR052035">
    <property type="entry name" value="ZnF_BED_domain_contain"/>
</dbReference>
<dbReference type="SUPFAM" id="SSF53098">
    <property type="entry name" value="Ribonuclease H-like"/>
    <property type="match status" value="1"/>
</dbReference>
<keyword evidence="2" id="KW-0479">Metal-binding</keyword>
<evidence type="ECO:0000256" key="2">
    <source>
        <dbReference type="ARBA" id="ARBA00022723"/>
    </source>
</evidence>
<accession>A0A915EE04</accession>
<dbReference type="AlphaFoldDB" id="A0A915EE04"/>
<reference evidence="7" key="1">
    <citation type="submission" date="2022-11" db="UniProtKB">
        <authorList>
            <consortium name="WormBaseParasite"/>
        </authorList>
    </citation>
    <scope>IDENTIFICATION</scope>
</reference>
<proteinExistence type="predicted"/>
<evidence type="ECO:0000256" key="5">
    <source>
        <dbReference type="ARBA" id="ARBA00023242"/>
    </source>
</evidence>
<keyword evidence="5" id="KW-0539">Nucleus</keyword>
<dbReference type="WBParaSite" id="jg4310">
    <property type="protein sequence ID" value="jg4310"/>
    <property type="gene ID" value="jg4310"/>
</dbReference>
<protein>
    <submittedName>
        <fullName evidence="7">Uncharacterized protein</fullName>
    </submittedName>
</protein>
<keyword evidence="4" id="KW-0862">Zinc</keyword>
<sequence length="396" mass="45515">MFYRLFMITMMIITRGRKTGMGFNAEFNTGGEIWFSKVIDQFNEKSYQGDASKCLYDDRHLDGGWNETFLFGYGYTLHYCDRNGTLQRIFLGLSEIRGSHTGSLIRRETQKMLSDYGLSVDKLFNMVIDGASNMEKAFKDVFEVDGLQFLDEDEDCEFVDGIDDENTTENIPEVDVIICSAFPSRVKCLAHSLQLAFVDELRMSVLPSSAYLKMMDVENSSSPAIADKLEEIMDKRFEFFMNPDSLDFDPLFLMDAVFDPNTAWQLFEEDFNIRFEQPEVMEEPASVVCLDATLDRLMEESARKQASQRKQKEPNRGKSWVVQILKRVIGMNPFGKEKIDSLKYWTSQIDTEGLWSGFSRKPDWPPLVIATEPSWICSILSWTSTAIGMFSFLIML</sequence>
<evidence type="ECO:0000313" key="6">
    <source>
        <dbReference type="Proteomes" id="UP000887574"/>
    </source>
</evidence>
<evidence type="ECO:0000256" key="4">
    <source>
        <dbReference type="ARBA" id="ARBA00022833"/>
    </source>
</evidence>
<dbReference type="Proteomes" id="UP000887574">
    <property type="component" value="Unplaced"/>
</dbReference>
<evidence type="ECO:0000256" key="3">
    <source>
        <dbReference type="ARBA" id="ARBA00022771"/>
    </source>
</evidence>
<evidence type="ECO:0000256" key="1">
    <source>
        <dbReference type="ARBA" id="ARBA00004123"/>
    </source>
</evidence>
<keyword evidence="6" id="KW-1185">Reference proteome</keyword>
<keyword evidence="3" id="KW-0863">Zinc-finger</keyword>
<comment type="subcellular location">
    <subcellularLocation>
        <location evidence="1">Nucleus</location>
    </subcellularLocation>
</comment>
<name>A0A915EE04_9BILA</name>
<dbReference type="PANTHER" id="PTHR46481">
    <property type="entry name" value="ZINC FINGER BED DOMAIN-CONTAINING PROTEIN 4"/>
    <property type="match status" value="1"/>
</dbReference>
<organism evidence="6 7">
    <name type="scientific">Ditylenchus dipsaci</name>
    <dbReference type="NCBI Taxonomy" id="166011"/>
    <lineage>
        <taxon>Eukaryota</taxon>
        <taxon>Metazoa</taxon>
        <taxon>Ecdysozoa</taxon>
        <taxon>Nematoda</taxon>
        <taxon>Chromadorea</taxon>
        <taxon>Rhabditida</taxon>
        <taxon>Tylenchina</taxon>
        <taxon>Tylenchomorpha</taxon>
        <taxon>Sphaerularioidea</taxon>
        <taxon>Anguinidae</taxon>
        <taxon>Anguininae</taxon>
        <taxon>Ditylenchus</taxon>
    </lineage>
</organism>
<dbReference type="GO" id="GO:0008270">
    <property type="term" value="F:zinc ion binding"/>
    <property type="evidence" value="ECO:0007669"/>
    <property type="project" value="UniProtKB-KW"/>
</dbReference>
<dbReference type="PANTHER" id="PTHR46481:SF10">
    <property type="entry name" value="ZINC FINGER BED DOMAIN-CONTAINING PROTEIN 39"/>
    <property type="match status" value="1"/>
</dbReference>
<evidence type="ECO:0000313" key="7">
    <source>
        <dbReference type="WBParaSite" id="jg4310"/>
    </source>
</evidence>
<dbReference type="GO" id="GO:0005634">
    <property type="term" value="C:nucleus"/>
    <property type="evidence" value="ECO:0007669"/>
    <property type="project" value="UniProtKB-SubCell"/>
</dbReference>